<dbReference type="EMBL" id="MU157893">
    <property type="protein sequence ID" value="KAF9524787.1"/>
    <property type="molecule type" value="Genomic_DNA"/>
</dbReference>
<reference evidence="2" key="1">
    <citation type="submission" date="2020-11" db="EMBL/GenBank/DDBJ databases">
        <authorList>
            <consortium name="DOE Joint Genome Institute"/>
            <person name="Ahrendt S."/>
            <person name="Riley R."/>
            <person name="Andreopoulos W."/>
            <person name="Labutti K."/>
            <person name="Pangilinan J."/>
            <person name="Ruiz-Duenas F.J."/>
            <person name="Barrasa J.M."/>
            <person name="Sanchez-Garcia M."/>
            <person name="Camarero S."/>
            <person name="Miyauchi S."/>
            <person name="Serrano A."/>
            <person name="Linde D."/>
            <person name="Babiker R."/>
            <person name="Drula E."/>
            <person name="Ayuso-Fernandez I."/>
            <person name="Pacheco R."/>
            <person name="Padilla G."/>
            <person name="Ferreira P."/>
            <person name="Barriuso J."/>
            <person name="Kellner H."/>
            <person name="Castanera R."/>
            <person name="Alfaro M."/>
            <person name="Ramirez L."/>
            <person name="Pisabarro A.G."/>
            <person name="Kuo A."/>
            <person name="Tritt A."/>
            <person name="Lipzen A."/>
            <person name="He G."/>
            <person name="Yan M."/>
            <person name="Ng V."/>
            <person name="Cullen D."/>
            <person name="Martin F."/>
            <person name="Rosso M.-N."/>
            <person name="Henrissat B."/>
            <person name="Hibbett D."/>
            <person name="Martinez A.T."/>
            <person name="Grigoriev I.V."/>
        </authorList>
    </citation>
    <scope>NUCLEOTIDE SEQUENCE</scope>
    <source>
        <strain evidence="2">CBS 506.95</strain>
    </source>
</reference>
<feature type="transmembrane region" description="Helical" evidence="1">
    <location>
        <begin position="138"/>
        <end position="161"/>
    </location>
</feature>
<dbReference type="OrthoDB" id="2558918at2759"/>
<evidence type="ECO:0000256" key="1">
    <source>
        <dbReference type="SAM" id="Phobius"/>
    </source>
</evidence>
<feature type="transmembrane region" description="Helical" evidence="1">
    <location>
        <begin position="20"/>
        <end position="40"/>
    </location>
</feature>
<feature type="transmembrane region" description="Helical" evidence="1">
    <location>
        <begin position="87"/>
        <end position="106"/>
    </location>
</feature>
<feature type="transmembrane region" description="Helical" evidence="1">
    <location>
        <begin position="61"/>
        <end position="81"/>
    </location>
</feature>
<keyword evidence="1" id="KW-1133">Transmembrane helix</keyword>
<accession>A0A9P6E992</accession>
<keyword evidence="1" id="KW-0472">Membrane</keyword>
<gene>
    <name evidence="2" type="ORF">CPB83DRAFT_595361</name>
</gene>
<protein>
    <submittedName>
        <fullName evidence="2">Uncharacterized protein</fullName>
    </submittedName>
</protein>
<evidence type="ECO:0000313" key="2">
    <source>
        <dbReference type="EMBL" id="KAF9524787.1"/>
    </source>
</evidence>
<organism evidence="2 3">
    <name type="scientific">Crepidotus variabilis</name>
    <dbReference type="NCBI Taxonomy" id="179855"/>
    <lineage>
        <taxon>Eukaryota</taxon>
        <taxon>Fungi</taxon>
        <taxon>Dikarya</taxon>
        <taxon>Basidiomycota</taxon>
        <taxon>Agaricomycotina</taxon>
        <taxon>Agaricomycetes</taxon>
        <taxon>Agaricomycetidae</taxon>
        <taxon>Agaricales</taxon>
        <taxon>Agaricineae</taxon>
        <taxon>Crepidotaceae</taxon>
        <taxon>Crepidotus</taxon>
    </lineage>
</organism>
<dbReference type="AlphaFoldDB" id="A0A9P6E992"/>
<keyword evidence="1" id="KW-0812">Transmembrane</keyword>
<keyword evidence="3" id="KW-1185">Reference proteome</keyword>
<sequence>MAPPPKKEPRTGFFASPRKILYAFTFGLIGACTAVELGLVSQQLHHYGNFLSRYPTQEYKSALDLLLFACLWQLLIVIFHYQLPSLLVAFATLSSGVFWGAGAGIIERVSPFEFYNCGEPASYFNSIWAPFKHECARIVTIQGFGWTLWALSVFLLLGIIVDNVEFHVKTRPFYPLTDEEKA</sequence>
<dbReference type="Proteomes" id="UP000807306">
    <property type="component" value="Unassembled WGS sequence"/>
</dbReference>
<name>A0A9P6E992_9AGAR</name>
<proteinExistence type="predicted"/>
<evidence type="ECO:0000313" key="3">
    <source>
        <dbReference type="Proteomes" id="UP000807306"/>
    </source>
</evidence>
<comment type="caution">
    <text evidence="2">The sequence shown here is derived from an EMBL/GenBank/DDBJ whole genome shotgun (WGS) entry which is preliminary data.</text>
</comment>
<dbReference type="PROSITE" id="PS51257">
    <property type="entry name" value="PROKAR_LIPOPROTEIN"/>
    <property type="match status" value="1"/>
</dbReference>